<dbReference type="EMBL" id="MTKT01005615">
    <property type="protein sequence ID" value="OWM65447.1"/>
    <property type="molecule type" value="Genomic_DNA"/>
</dbReference>
<dbReference type="STRING" id="22663.A0A218VXZ5"/>
<dbReference type="Proteomes" id="UP000197138">
    <property type="component" value="Unassembled WGS sequence"/>
</dbReference>
<accession>A0A218VXZ5</accession>
<proteinExistence type="predicted"/>
<sequence>MQSLSSSSPSTLLLSPSPSLTCYSSGNNTLADIAARVVHELSLQDHGLEGDLADPEELFFHEPQPELPLLQLQHQQEEEEEEEVDDDEEVYHDGDEEFEFSFVCGVPESSPVSADEIFHNGQIRPMYEYSLPATLSRPPLAHRRRQEAVNQGRPRRPALRFLMGEDDPRVGEPPEPGFSCSSSESDELEGVDPGTYCVWAPREASPGRDRCRKSSSTGSGSRRWKLKHLLLNRSNSDGRTDALAVPPPTTKGADGDCGKVGGVTEGQGRRSYLPYRTDLVGFFSNVNGLSRNLHPLR</sequence>
<keyword evidence="5" id="KW-1185">Reference proteome</keyword>
<comment type="caution">
    <text evidence="2">The sequence shown here is derived from an EMBL/GenBank/DDBJ whole genome shotgun (WGS) entry which is preliminary data.</text>
</comment>
<dbReference type="InterPro" id="IPR012442">
    <property type="entry name" value="DUF1645_plant"/>
</dbReference>
<dbReference type="EMBL" id="PGOL01000662">
    <property type="protein sequence ID" value="PKI66659.1"/>
    <property type="molecule type" value="Genomic_DNA"/>
</dbReference>
<dbReference type="PANTHER" id="PTHR33095">
    <property type="entry name" value="OS07G0619500 PROTEIN"/>
    <property type="match status" value="1"/>
</dbReference>
<evidence type="ECO:0000313" key="5">
    <source>
        <dbReference type="Proteomes" id="UP000233551"/>
    </source>
</evidence>
<reference evidence="2" key="2">
    <citation type="submission" date="2017-06" db="EMBL/GenBank/DDBJ databases">
        <title>The pomegranate genome and the genomics of punicalagin biosynthesis.</title>
        <authorList>
            <person name="Xu C."/>
        </authorList>
    </citation>
    <scope>NUCLEOTIDE SEQUENCE [LARGE SCALE GENOMIC DNA]</scope>
    <source>
        <tissue evidence="2">Fresh leaf</tissue>
    </source>
</reference>
<organism evidence="2 4">
    <name type="scientific">Punica granatum</name>
    <name type="common">Pomegranate</name>
    <dbReference type="NCBI Taxonomy" id="22663"/>
    <lineage>
        <taxon>Eukaryota</taxon>
        <taxon>Viridiplantae</taxon>
        <taxon>Streptophyta</taxon>
        <taxon>Embryophyta</taxon>
        <taxon>Tracheophyta</taxon>
        <taxon>Spermatophyta</taxon>
        <taxon>Magnoliopsida</taxon>
        <taxon>eudicotyledons</taxon>
        <taxon>Gunneridae</taxon>
        <taxon>Pentapetalae</taxon>
        <taxon>rosids</taxon>
        <taxon>malvids</taxon>
        <taxon>Myrtales</taxon>
        <taxon>Lythraceae</taxon>
        <taxon>Punica</taxon>
    </lineage>
</organism>
<evidence type="ECO:0000256" key="1">
    <source>
        <dbReference type="SAM" id="MobiDB-lite"/>
    </source>
</evidence>
<dbReference type="AlphaFoldDB" id="A0A218VXZ5"/>
<feature type="region of interest" description="Disordered" evidence="1">
    <location>
        <begin position="164"/>
        <end position="270"/>
    </location>
</feature>
<reference evidence="3 5" key="3">
    <citation type="submission" date="2017-11" db="EMBL/GenBank/DDBJ databases">
        <title>De-novo sequencing of pomegranate (Punica granatum L.) genome.</title>
        <authorList>
            <person name="Akparov Z."/>
            <person name="Amiraslanov A."/>
            <person name="Hajiyeva S."/>
            <person name="Abbasov M."/>
            <person name="Kaur K."/>
            <person name="Hamwieh A."/>
            <person name="Solovyev V."/>
            <person name="Salamov A."/>
            <person name="Braich B."/>
            <person name="Kosarev P."/>
            <person name="Mahmoud A."/>
            <person name="Hajiyev E."/>
            <person name="Babayeva S."/>
            <person name="Izzatullayeva V."/>
            <person name="Mammadov A."/>
            <person name="Mammadov A."/>
            <person name="Sharifova S."/>
            <person name="Ojaghi J."/>
            <person name="Eynullazada K."/>
            <person name="Bayramov B."/>
            <person name="Abdulazimova A."/>
            <person name="Shahmuradov I."/>
        </authorList>
    </citation>
    <scope>NUCLEOTIDE SEQUENCE [LARGE SCALE GENOMIC DNA]</scope>
    <source>
        <strain evidence="3">AG2017</strain>
        <strain evidence="5">cv. AG2017</strain>
        <tissue evidence="3">Leaf</tissue>
    </source>
</reference>
<dbReference type="Pfam" id="PF07816">
    <property type="entry name" value="DUF1645"/>
    <property type="match status" value="1"/>
</dbReference>
<dbReference type="Proteomes" id="UP000233551">
    <property type="component" value="Unassembled WGS sequence"/>
</dbReference>
<protein>
    <submittedName>
        <fullName evidence="2">Uncharacterized protein</fullName>
    </submittedName>
</protein>
<gene>
    <name evidence="2" type="ORF">CDL15_Pgr009037</name>
    <name evidence="3" type="ORF">CRG98_013001</name>
</gene>
<evidence type="ECO:0000313" key="2">
    <source>
        <dbReference type="EMBL" id="OWM65447.1"/>
    </source>
</evidence>
<name>A0A218VXZ5_PUNGR</name>
<dbReference type="GeneID" id="116215593"/>
<evidence type="ECO:0000313" key="3">
    <source>
        <dbReference type="EMBL" id="PKI66659.1"/>
    </source>
</evidence>
<dbReference type="OrthoDB" id="666789at2759"/>
<reference evidence="4" key="1">
    <citation type="journal article" date="2017" name="Plant J.">
        <title>The pomegranate (Punica granatum L.) genome and the genomics of punicalagin biosynthesis.</title>
        <authorList>
            <person name="Qin G."/>
            <person name="Xu C."/>
            <person name="Ming R."/>
            <person name="Tang H."/>
            <person name="Guyot R."/>
            <person name="Kramer E.M."/>
            <person name="Hu Y."/>
            <person name="Yi X."/>
            <person name="Qi Y."/>
            <person name="Xu X."/>
            <person name="Gao Z."/>
            <person name="Pan H."/>
            <person name="Jian J."/>
            <person name="Tian Y."/>
            <person name="Yue Z."/>
            <person name="Xu Y."/>
        </authorList>
    </citation>
    <scope>NUCLEOTIDE SEQUENCE [LARGE SCALE GENOMIC DNA]</scope>
    <source>
        <strain evidence="4">cv. Dabenzi</strain>
    </source>
</reference>
<dbReference type="PANTHER" id="PTHR33095:SF23">
    <property type="entry name" value="DUF1645 FAMILY PROTEIN"/>
    <property type="match status" value="1"/>
</dbReference>
<evidence type="ECO:0000313" key="4">
    <source>
        <dbReference type="Proteomes" id="UP000197138"/>
    </source>
</evidence>